<keyword evidence="4" id="KW-1185">Reference proteome</keyword>
<dbReference type="CTD" id="36381948"/>
<dbReference type="WormBase" id="SRAE_2000422600">
    <property type="protein sequence ID" value="SRP05717"/>
    <property type="gene ID" value="WBGene00264455"/>
</dbReference>
<keyword evidence="1" id="KW-1133">Transmembrane helix</keyword>
<keyword evidence="1" id="KW-0472">Membrane</keyword>
<evidence type="ECO:0000313" key="3">
    <source>
        <dbReference type="EMBL" id="CEF69578.1"/>
    </source>
</evidence>
<accession>A0A090LN28</accession>
<keyword evidence="1" id="KW-0812">Transmembrane</keyword>
<dbReference type="Pfam" id="PF10328">
    <property type="entry name" value="7TM_GPCR_Srx"/>
    <property type="match status" value="1"/>
</dbReference>
<dbReference type="EMBL" id="LN609529">
    <property type="protein sequence ID" value="CEF69578.1"/>
    <property type="molecule type" value="Genomic_DNA"/>
</dbReference>
<feature type="domain" description="7TM GPCR serpentine receptor class x (Srx)" evidence="2">
    <location>
        <begin position="34"/>
        <end position="288"/>
    </location>
</feature>
<evidence type="ECO:0000256" key="1">
    <source>
        <dbReference type="SAM" id="Phobius"/>
    </source>
</evidence>
<keyword evidence="3" id="KW-0675">Receptor</keyword>
<gene>
    <name evidence="3 5 6" type="ORF">SRAE_2000422600</name>
</gene>
<dbReference type="InterPro" id="IPR019430">
    <property type="entry name" value="7TM_GPCR_serpentine_rcpt_Srx"/>
</dbReference>
<proteinExistence type="predicted"/>
<name>A0A090LN28_STRRB</name>
<feature type="transmembrane region" description="Helical" evidence="1">
    <location>
        <begin position="140"/>
        <end position="161"/>
    </location>
</feature>
<evidence type="ECO:0000313" key="6">
    <source>
        <dbReference type="WormBase" id="SRAE_2000422600"/>
    </source>
</evidence>
<dbReference type="Proteomes" id="UP000035682">
    <property type="component" value="Unplaced"/>
</dbReference>
<sequence>MDSTNNITFINQNLHISSEDKSPNHFQVGIICCVISFFNLIIETLACYSFYKIKHFTKTMSFEIMRHQSHLVIILQLCHFATSFITMFDLEEIFLFNLLVGSLMEFSYVGYVSFILLLSINRFDAMYNNFFFPNISRKKIFSIGIIICYLFGFPIFVFFVIPNNRLVYNGQAYGWTFRQSIRVVLIVARIKGNTILAFLVICFILYILIILKIIQMRCRSKKIRKKSLSLEDFKLLIHTQLCFATIAFVELCWIGIFPFFISTITGTMCVQILFNSITGVNTLFTLIFVKDVFKVLSMCFFKSKTNKNNVPKANKVKPHISVQ</sequence>
<dbReference type="Gene3D" id="1.20.1070.10">
    <property type="entry name" value="Rhodopsin 7-helix transmembrane proteins"/>
    <property type="match status" value="1"/>
</dbReference>
<feature type="transmembrane region" description="Helical" evidence="1">
    <location>
        <begin position="71"/>
        <end position="88"/>
    </location>
</feature>
<reference evidence="5" key="2">
    <citation type="submission" date="2020-12" db="UniProtKB">
        <authorList>
            <consortium name="WormBaseParasite"/>
        </authorList>
    </citation>
    <scope>IDENTIFICATION</scope>
</reference>
<protein>
    <submittedName>
        <fullName evidence="3 5">7TM GPCR, serpentine receptor class x (Srx) family-containing protein</fullName>
    </submittedName>
</protein>
<feature type="transmembrane region" description="Helical" evidence="1">
    <location>
        <begin position="28"/>
        <end position="51"/>
    </location>
</feature>
<feature type="transmembrane region" description="Helical" evidence="1">
    <location>
        <begin position="195"/>
        <end position="214"/>
    </location>
</feature>
<evidence type="ECO:0000313" key="4">
    <source>
        <dbReference type="Proteomes" id="UP000035682"/>
    </source>
</evidence>
<evidence type="ECO:0000313" key="5">
    <source>
        <dbReference type="WBParaSite" id="SRAE_2000422600.1"/>
    </source>
</evidence>
<dbReference type="WBParaSite" id="SRAE_2000422600.1">
    <property type="protein sequence ID" value="SRAE_2000422600.1"/>
    <property type="gene ID" value="WBGene00264455"/>
</dbReference>
<evidence type="ECO:0000259" key="2">
    <source>
        <dbReference type="Pfam" id="PF10328"/>
    </source>
</evidence>
<feature type="transmembrane region" description="Helical" evidence="1">
    <location>
        <begin position="272"/>
        <end position="293"/>
    </location>
</feature>
<dbReference type="RefSeq" id="XP_024508778.1">
    <property type="nucleotide sequence ID" value="XM_024643070.1"/>
</dbReference>
<dbReference type="AlphaFoldDB" id="A0A090LN28"/>
<reference evidence="3 4" key="1">
    <citation type="submission" date="2014-09" db="EMBL/GenBank/DDBJ databases">
        <authorList>
            <person name="Martin A.A."/>
        </authorList>
    </citation>
    <scope>NUCLEOTIDE SEQUENCE</scope>
    <source>
        <strain evidence="4">ED321</strain>
        <strain evidence="3">ED321 Heterogonic</strain>
    </source>
</reference>
<organism evidence="3">
    <name type="scientific">Strongyloides ratti</name>
    <name type="common">Parasitic roundworm</name>
    <dbReference type="NCBI Taxonomy" id="34506"/>
    <lineage>
        <taxon>Eukaryota</taxon>
        <taxon>Metazoa</taxon>
        <taxon>Ecdysozoa</taxon>
        <taxon>Nematoda</taxon>
        <taxon>Chromadorea</taxon>
        <taxon>Rhabditida</taxon>
        <taxon>Tylenchina</taxon>
        <taxon>Panagrolaimomorpha</taxon>
        <taxon>Strongyloidoidea</taxon>
        <taxon>Strongyloididae</taxon>
        <taxon>Strongyloides</taxon>
    </lineage>
</organism>
<feature type="transmembrane region" description="Helical" evidence="1">
    <location>
        <begin position="235"/>
        <end position="260"/>
    </location>
</feature>
<dbReference type="GeneID" id="36381948"/>
<feature type="transmembrane region" description="Helical" evidence="1">
    <location>
        <begin position="94"/>
        <end position="119"/>
    </location>
</feature>